<accession>A0ABP6ZHB1</accession>
<evidence type="ECO:0000313" key="2">
    <source>
        <dbReference type="EMBL" id="GAA3609324.1"/>
    </source>
</evidence>
<dbReference type="EMBL" id="BAAAZO010000003">
    <property type="protein sequence ID" value="GAA3609324.1"/>
    <property type="molecule type" value="Genomic_DNA"/>
</dbReference>
<sequence length="121" mass="12275">MVAFAASASASGDTDGLNTDLGPAVVASLDASADPTPANGNVTPVSTPSATSSPDDDDSDDGDDHADKVGVAEPQSVADDDGENEPDENEPDEDDPDEDEPDDDEPDEDEDGPDDGDDDGR</sequence>
<proteinExistence type="predicted"/>
<organism evidence="2 3">
    <name type="scientific">Kineosporia mesophila</name>
    <dbReference type="NCBI Taxonomy" id="566012"/>
    <lineage>
        <taxon>Bacteria</taxon>
        <taxon>Bacillati</taxon>
        <taxon>Actinomycetota</taxon>
        <taxon>Actinomycetes</taxon>
        <taxon>Kineosporiales</taxon>
        <taxon>Kineosporiaceae</taxon>
        <taxon>Kineosporia</taxon>
    </lineage>
</organism>
<name>A0ABP6ZHB1_9ACTN</name>
<comment type="caution">
    <text evidence="2">The sequence shown here is derived from an EMBL/GenBank/DDBJ whole genome shotgun (WGS) entry which is preliminary data.</text>
</comment>
<feature type="compositionally biased region" description="Acidic residues" evidence="1">
    <location>
        <begin position="78"/>
        <end position="121"/>
    </location>
</feature>
<protein>
    <submittedName>
        <fullName evidence="2">Uncharacterized protein</fullName>
    </submittedName>
</protein>
<evidence type="ECO:0000256" key="1">
    <source>
        <dbReference type="SAM" id="MobiDB-lite"/>
    </source>
</evidence>
<feature type="region of interest" description="Disordered" evidence="1">
    <location>
        <begin position="1"/>
        <end position="121"/>
    </location>
</feature>
<evidence type="ECO:0000313" key="3">
    <source>
        <dbReference type="Proteomes" id="UP001501074"/>
    </source>
</evidence>
<keyword evidence="3" id="KW-1185">Reference proteome</keyword>
<dbReference type="Proteomes" id="UP001501074">
    <property type="component" value="Unassembled WGS sequence"/>
</dbReference>
<feature type="compositionally biased region" description="Acidic residues" evidence="1">
    <location>
        <begin position="54"/>
        <end position="64"/>
    </location>
</feature>
<reference evidence="3" key="1">
    <citation type="journal article" date="2019" name="Int. J. Syst. Evol. Microbiol.">
        <title>The Global Catalogue of Microorganisms (GCM) 10K type strain sequencing project: providing services to taxonomists for standard genome sequencing and annotation.</title>
        <authorList>
            <consortium name="The Broad Institute Genomics Platform"/>
            <consortium name="The Broad Institute Genome Sequencing Center for Infectious Disease"/>
            <person name="Wu L."/>
            <person name="Ma J."/>
        </authorList>
    </citation>
    <scope>NUCLEOTIDE SEQUENCE [LARGE SCALE GENOMIC DNA]</scope>
    <source>
        <strain evidence="3">JCM 16902</strain>
    </source>
</reference>
<feature type="compositionally biased region" description="Low complexity" evidence="1">
    <location>
        <begin position="1"/>
        <end position="11"/>
    </location>
</feature>
<gene>
    <name evidence="2" type="ORF">GCM10022223_26730</name>
</gene>